<feature type="transmembrane region" description="Helical" evidence="1">
    <location>
        <begin position="49"/>
        <end position="67"/>
    </location>
</feature>
<evidence type="ECO:0000313" key="3">
    <source>
        <dbReference type="Proteomes" id="UP000035548"/>
    </source>
</evidence>
<dbReference type="Pfam" id="PF05437">
    <property type="entry name" value="AzlD"/>
    <property type="match status" value="1"/>
</dbReference>
<dbReference type="RefSeq" id="WP_047260434.1">
    <property type="nucleotide sequence ID" value="NZ_CP011546.1"/>
</dbReference>
<keyword evidence="3" id="KW-1185">Reference proteome</keyword>
<organism evidence="2 3">
    <name type="scientific">Corynebacterium uterequi</name>
    <dbReference type="NCBI Taxonomy" id="1072256"/>
    <lineage>
        <taxon>Bacteria</taxon>
        <taxon>Bacillati</taxon>
        <taxon>Actinomycetota</taxon>
        <taxon>Actinomycetes</taxon>
        <taxon>Mycobacteriales</taxon>
        <taxon>Corynebacteriaceae</taxon>
        <taxon>Corynebacterium</taxon>
    </lineage>
</organism>
<dbReference type="PIRSF" id="PIRSF003203">
    <property type="entry name" value="AzlD"/>
    <property type="match status" value="1"/>
</dbReference>
<keyword evidence="1" id="KW-0472">Membrane</keyword>
<evidence type="ECO:0000313" key="2">
    <source>
        <dbReference type="EMBL" id="AKK12177.1"/>
    </source>
</evidence>
<protein>
    <submittedName>
        <fullName evidence="2">Putative branched-chain amino acid permease</fullName>
    </submittedName>
</protein>
<reference evidence="3" key="2">
    <citation type="submission" date="2015-05" db="EMBL/GenBank/DDBJ databases">
        <title>Complete genome sequence of Corynebacterium uterequi DSM 45634, isolated from the uterus of a maiden mare.</title>
        <authorList>
            <person name="Ruckert C."/>
            <person name="Albersmeier A."/>
            <person name="Winkler A."/>
            <person name="Tauch A."/>
        </authorList>
    </citation>
    <scope>NUCLEOTIDE SEQUENCE [LARGE SCALE GENOMIC DNA]</scope>
    <source>
        <strain evidence="3">DSM 45634</strain>
    </source>
</reference>
<feature type="transmembrane region" description="Helical" evidence="1">
    <location>
        <begin position="73"/>
        <end position="90"/>
    </location>
</feature>
<proteinExistence type="predicted"/>
<dbReference type="Proteomes" id="UP000035548">
    <property type="component" value="Chromosome"/>
</dbReference>
<dbReference type="STRING" id="1072256.CUTER_11080"/>
<feature type="transmembrane region" description="Helical" evidence="1">
    <location>
        <begin position="95"/>
        <end position="112"/>
    </location>
</feature>
<dbReference type="EMBL" id="CP011546">
    <property type="protein sequence ID" value="AKK12177.1"/>
    <property type="molecule type" value="Genomic_DNA"/>
</dbReference>
<evidence type="ECO:0000256" key="1">
    <source>
        <dbReference type="SAM" id="Phobius"/>
    </source>
</evidence>
<dbReference type="AlphaFoldDB" id="A0A0G3HM52"/>
<accession>A0A0G3HM52</accession>
<sequence>MGLPEGVTLGMVAAVLLPICVVTVVLRAVPFELRGRLGASGFFAQLGRWMPVGVMTVLVVYTLAGAVDSPGGLVPGLLAAAVTVGVHLWARRAAVSILVGTLTYMVLVNAVFA</sequence>
<dbReference type="KEGG" id="cut:CUTER_11080"/>
<feature type="transmembrane region" description="Helical" evidence="1">
    <location>
        <begin position="6"/>
        <end position="29"/>
    </location>
</feature>
<gene>
    <name evidence="2" type="ORF">CUTER_11080</name>
</gene>
<dbReference type="InterPro" id="IPR008407">
    <property type="entry name" value="Brnchd-chn_aa_trnsp_AzlD"/>
</dbReference>
<keyword evidence="1" id="KW-0812">Transmembrane</keyword>
<reference evidence="2 3" key="1">
    <citation type="journal article" date="2015" name="Genome Announc.">
        <title>Virulence Factor Genes Detected in the Complete Genome Sequence of Corynebacterium uterequi DSM 45634, Isolated from the Uterus of a Maiden Mare.</title>
        <authorList>
            <person name="Ruckert C."/>
            <person name="Kriete M."/>
            <person name="Jaenicke S."/>
            <person name="Winkler A."/>
            <person name="Tauch A."/>
        </authorList>
    </citation>
    <scope>NUCLEOTIDE SEQUENCE [LARGE SCALE GENOMIC DNA]</scope>
    <source>
        <strain evidence="2 3">DSM 45634</strain>
    </source>
</reference>
<dbReference type="PATRIC" id="fig|1072256.5.peg.2180"/>
<name>A0A0G3HM52_9CORY</name>
<dbReference type="OrthoDB" id="5324916at2"/>
<keyword evidence="1" id="KW-1133">Transmembrane helix</keyword>